<comment type="caution">
    <text evidence="1">The sequence shown here is derived from an EMBL/GenBank/DDBJ whole genome shotgun (WGS) entry which is preliminary data.</text>
</comment>
<sequence>MLFQCKRLLIYENTHKPLLLTGCKDTFFPALRNIKNRDITIIISSNPSPRMVWENKEKGHQRSCTVYT</sequence>
<evidence type="ECO:0000313" key="1">
    <source>
        <dbReference type="EMBL" id="REC45468.1"/>
    </source>
</evidence>
<keyword evidence="2" id="KW-1185">Reference proteome</keyword>
<protein>
    <submittedName>
        <fullName evidence="1">Uncharacterized protein</fullName>
    </submittedName>
</protein>
<dbReference type="Proteomes" id="UP000256257">
    <property type="component" value="Unassembled WGS sequence"/>
</dbReference>
<evidence type="ECO:0000313" key="2">
    <source>
        <dbReference type="Proteomes" id="UP000256257"/>
    </source>
</evidence>
<dbReference type="EMBL" id="QNVV01000016">
    <property type="protein sequence ID" value="REC45468.1"/>
    <property type="molecule type" value="Genomic_DNA"/>
</dbReference>
<dbReference type="AlphaFoldDB" id="A0A3D9AVT3"/>
<reference evidence="1 2" key="1">
    <citation type="submission" date="2018-06" db="EMBL/GenBank/DDBJ databases">
        <title>Novel Chryseobacterium species.</title>
        <authorList>
            <person name="Newman J."/>
            <person name="Hugo C."/>
            <person name="Oosthuizen L."/>
            <person name="Charimba G."/>
        </authorList>
    </citation>
    <scope>NUCLEOTIDE SEQUENCE [LARGE SCALE GENOMIC DNA]</scope>
    <source>
        <strain evidence="1 2">7_F195</strain>
    </source>
</reference>
<gene>
    <name evidence="1" type="ORF">DRF67_16170</name>
</gene>
<organism evidence="1 2">
    <name type="scientific">Chryseobacterium pennipullorum</name>
    <dbReference type="NCBI Taxonomy" id="2258963"/>
    <lineage>
        <taxon>Bacteria</taxon>
        <taxon>Pseudomonadati</taxon>
        <taxon>Bacteroidota</taxon>
        <taxon>Flavobacteriia</taxon>
        <taxon>Flavobacteriales</taxon>
        <taxon>Weeksellaceae</taxon>
        <taxon>Chryseobacterium group</taxon>
        <taxon>Chryseobacterium</taxon>
    </lineage>
</organism>
<accession>A0A3D9AVT3</accession>
<proteinExistence type="predicted"/>
<name>A0A3D9AVT3_9FLAO</name>